<keyword evidence="2" id="KW-0560">Oxidoreductase</keyword>
<dbReference type="GO" id="GO:0016491">
    <property type="term" value="F:oxidoreductase activity"/>
    <property type="evidence" value="ECO:0007669"/>
    <property type="project" value="UniProtKB-KW"/>
</dbReference>
<name>A0AAW3VHU8_ACILW</name>
<dbReference type="EMBL" id="JACHLA010000017">
    <property type="protein sequence ID" value="MBB6364308.1"/>
    <property type="molecule type" value="Genomic_DNA"/>
</dbReference>
<dbReference type="Proteomes" id="UP000548425">
    <property type="component" value="Unassembled WGS sequence"/>
</dbReference>
<dbReference type="PRINTS" id="PR00081">
    <property type="entry name" value="GDHRDH"/>
</dbReference>
<proteinExistence type="inferred from homology"/>
<sequence length="256" mass="26682">MSNSQLVVVNGGTSGLGLEVVQSLLIEGYQVIVAGLQDGAFEHAKQVLANFSQVELKVLDITDASAVEQFAHDIESKHGGLCALINNAAIGPLGTISNTDVPLWHKIIDVNLNGTFHMSKFLLPLLVNNGGGSIVNIGSGAGWGKPNMAAYATSKGGLVAMTTAMALDHFYQKIRVNLVIPGGGGIYAGMSLGRVQGDTQKLTEKAVGSVAGRVINGFDMAEAIKFLISDKAETISGTIIDVGCFFHQGSSSPLRS</sequence>
<organism evidence="4 5">
    <name type="scientific">Acinetobacter lwoffii</name>
    <dbReference type="NCBI Taxonomy" id="28090"/>
    <lineage>
        <taxon>Bacteria</taxon>
        <taxon>Pseudomonadati</taxon>
        <taxon>Pseudomonadota</taxon>
        <taxon>Gammaproteobacteria</taxon>
        <taxon>Moraxellales</taxon>
        <taxon>Moraxellaceae</taxon>
        <taxon>Acinetobacter</taxon>
    </lineage>
</organism>
<dbReference type="AlphaFoldDB" id="A0AAW3VHU8"/>
<gene>
    <name evidence="4" type="ORF">HNP34_002459</name>
</gene>
<comment type="similarity">
    <text evidence="1 3">Belongs to the short-chain dehydrogenases/reductases (SDR) family.</text>
</comment>
<dbReference type="RefSeq" id="WP_184413480.1">
    <property type="nucleotide sequence ID" value="NZ_JACHLA010000017.1"/>
</dbReference>
<dbReference type="InterPro" id="IPR002347">
    <property type="entry name" value="SDR_fam"/>
</dbReference>
<protein>
    <submittedName>
        <fullName evidence="4">NAD(P)-dependent dehydrogenase (Short-subunit alcohol dehydrogenase family)</fullName>
    </submittedName>
</protein>
<dbReference type="PRINTS" id="PR00080">
    <property type="entry name" value="SDRFAMILY"/>
</dbReference>
<dbReference type="CDD" id="cd05233">
    <property type="entry name" value="SDR_c"/>
    <property type="match status" value="1"/>
</dbReference>
<reference evidence="4 5" key="1">
    <citation type="submission" date="2020-08" db="EMBL/GenBank/DDBJ databases">
        <title>Functional genomics of gut bacteria from endangered species of beetles.</title>
        <authorList>
            <person name="Carlos-Shanley C."/>
        </authorList>
    </citation>
    <scope>NUCLEOTIDE SEQUENCE [LARGE SCALE GENOMIC DNA]</scope>
    <source>
        <strain evidence="4 5">S00127</strain>
    </source>
</reference>
<evidence type="ECO:0000313" key="4">
    <source>
        <dbReference type="EMBL" id="MBB6364308.1"/>
    </source>
</evidence>
<comment type="caution">
    <text evidence="4">The sequence shown here is derived from an EMBL/GenBank/DDBJ whole genome shotgun (WGS) entry which is preliminary data.</text>
</comment>
<evidence type="ECO:0000256" key="3">
    <source>
        <dbReference type="RuleBase" id="RU000363"/>
    </source>
</evidence>
<dbReference type="Pfam" id="PF00106">
    <property type="entry name" value="adh_short"/>
    <property type="match status" value="1"/>
</dbReference>
<evidence type="ECO:0000256" key="2">
    <source>
        <dbReference type="ARBA" id="ARBA00023002"/>
    </source>
</evidence>
<evidence type="ECO:0000313" key="5">
    <source>
        <dbReference type="Proteomes" id="UP000548425"/>
    </source>
</evidence>
<dbReference type="SUPFAM" id="SSF51735">
    <property type="entry name" value="NAD(P)-binding Rossmann-fold domains"/>
    <property type="match status" value="1"/>
</dbReference>
<accession>A0AAW3VHU8</accession>
<dbReference type="Gene3D" id="3.40.50.720">
    <property type="entry name" value="NAD(P)-binding Rossmann-like Domain"/>
    <property type="match status" value="1"/>
</dbReference>
<evidence type="ECO:0000256" key="1">
    <source>
        <dbReference type="ARBA" id="ARBA00006484"/>
    </source>
</evidence>
<dbReference type="PANTHER" id="PTHR24321:SF8">
    <property type="entry name" value="ESTRADIOL 17-BETA-DEHYDROGENASE 8-RELATED"/>
    <property type="match status" value="1"/>
</dbReference>
<dbReference type="PANTHER" id="PTHR24321">
    <property type="entry name" value="DEHYDROGENASES, SHORT CHAIN"/>
    <property type="match status" value="1"/>
</dbReference>
<dbReference type="InterPro" id="IPR036291">
    <property type="entry name" value="NAD(P)-bd_dom_sf"/>
</dbReference>